<comment type="caution">
    <text evidence="2">The sequence shown here is derived from an EMBL/GenBank/DDBJ whole genome shotgun (WGS) entry which is preliminary data.</text>
</comment>
<protein>
    <submittedName>
        <fullName evidence="2">Tripartite tricarboxylate transporter substrate binding protein</fullName>
    </submittedName>
</protein>
<dbReference type="Pfam" id="PF03401">
    <property type="entry name" value="TctC"/>
    <property type="match status" value="1"/>
</dbReference>
<dbReference type="PANTHER" id="PTHR42928">
    <property type="entry name" value="TRICARBOXYLATE-BINDING PROTEIN"/>
    <property type="match status" value="1"/>
</dbReference>
<dbReference type="SUPFAM" id="SSF53850">
    <property type="entry name" value="Periplasmic binding protein-like II"/>
    <property type="match status" value="1"/>
</dbReference>
<dbReference type="CDD" id="cd13578">
    <property type="entry name" value="PBP2_Bug27"/>
    <property type="match status" value="1"/>
</dbReference>
<keyword evidence="3" id="KW-1185">Reference proteome</keyword>
<dbReference type="PANTHER" id="PTHR42928:SF5">
    <property type="entry name" value="BLR1237 PROTEIN"/>
    <property type="match status" value="1"/>
</dbReference>
<reference evidence="3" key="1">
    <citation type="journal article" date="2019" name="Int. J. Syst. Evol. Microbiol.">
        <title>The Global Catalogue of Microorganisms (GCM) 10K type strain sequencing project: providing services to taxonomists for standard genome sequencing and annotation.</title>
        <authorList>
            <consortium name="The Broad Institute Genomics Platform"/>
            <consortium name="The Broad Institute Genome Sequencing Center for Infectious Disease"/>
            <person name="Wu L."/>
            <person name="Ma J."/>
        </authorList>
    </citation>
    <scope>NUCLEOTIDE SEQUENCE [LARGE SCALE GENOMIC DNA]</scope>
    <source>
        <strain evidence="3">JCM 17666</strain>
    </source>
</reference>
<dbReference type="Proteomes" id="UP001501671">
    <property type="component" value="Unassembled WGS sequence"/>
</dbReference>
<dbReference type="Gene3D" id="3.40.190.10">
    <property type="entry name" value="Periplasmic binding protein-like II"/>
    <property type="match status" value="1"/>
</dbReference>
<dbReference type="InterPro" id="IPR005064">
    <property type="entry name" value="BUG"/>
</dbReference>
<comment type="similarity">
    <text evidence="1">Belongs to the UPF0065 (bug) family.</text>
</comment>
<accession>A0ABP8GVT2</accession>
<proteinExistence type="inferred from homology"/>
<evidence type="ECO:0000313" key="2">
    <source>
        <dbReference type="EMBL" id="GAA4330503.1"/>
    </source>
</evidence>
<evidence type="ECO:0000313" key="3">
    <source>
        <dbReference type="Proteomes" id="UP001501671"/>
    </source>
</evidence>
<dbReference type="Gene3D" id="3.40.190.150">
    <property type="entry name" value="Bordetella uptake gene, domain 1"/>
    <property type="match status" value="1"/>
</dbReference>
<evidence type="ECO:0000256" key="1">
    <source>
        <dbReference type="ARBA" id="ARBA00006987"/>
    </source>
</evidence>
<dbReference type="EMBL" id="BAABFO010000007">
    <property type="protein sequence ID" value="GAA4330503.1"/>
    <property type="molecule type" value="Genomic_DNA"/>
</dbReference>
<gene>
    <name evidence="2" type="ORF">GCM10023144_18250</name>
</gene>
<name>A0ABP8GVT2_9BURK</name>
<organism evidence="2 3">
    <name type="scientific">Pigmentiphaga soli</name>
    <dbReference type="NCBI Taxonomy" id="1007095"/>
    <lineage>
        <taxon>Bacteria</taxon>
        <taxon>Pseudomonadati</taxon>
        <taxon>Pseudomonadota</taxon>
        <taxon>Betaproteobacteria</taxon>
        <taxon>Burkholderiales</taxon>
        <taxon>Alcaligenaceae</taxon>
        <taxon>Pigmentiphaga</taxon>
    </lineage>
</organism>
<dbReference type="InterPro" id="IPR042100">
    <property type="entry name" value="Bug_dom1"/>
</dbReference>
<sequence>MASAVDRSAPASGGVRIPAGLRRAATLGLGLGLGLLCAGQASAQNYPVRPVTLVVPFGAGGPTDSSARIVARVLSDRLGQPFVVENKAGGGGTVGPMVVVRAAPDGYTLLWGGTSSLAMGPGLYPKLDYDPVKSFAPIGQVVRAPHLFVGRPSLPAQNLKELVALAKAQPGKLTFGSAGAGSSTHLAGESFKATFGVDLLHIGYKSGAQAVADVIGNQIDLVFDAIPALAPQVQAGSLRAFGVTGTARSPLLPGVPTIAEQLGQPFDAYSWFGLLAPAGTPAPIVQRISSTLTEALADPAVRQQLQSAGFEVLGTSPDAFAKTIGEELTKWTGLIKKLGIAAQ</sequence>
<dbReference type="PIRSF" id="PIRSF017082">
    <property type="entry name" value="YflP"/>
    <property type="match status" value="1"/>
</dbReference>